<keyword evidence="3" id="KW-1185">Reference proteome</keyword>
<accession>A0A128FLP5</accession>
<protein>
    <submittedName>
        <fullName evidence="2">Uncharacterized protein</fullName>
    </submittedName>
</protein>
<feature type="transmembrane region" description="Helical" evidence="1">
    <location>
        <begin position="41"/>
        <end position="61"/>
    </location>
</feature>
<sequence length="103" mass="11106">MVMVVGGITLLHKGAIKLANTSGEDAITIEFRKEIRISTQYPALAIFLIGLLFVSISIFMGKPTSNKLVVKGNVVGVSEPVKVSLKTNTWHSSLTHDGDLLNN</sequence>
<name>A0A128FLP5_9GAMM</name>
<reference evidence="3" key="1">
    <citation type="submission" date="2016-02" db="EMBL/GenBank/DDBJ databases">
        <authorList>
            <person name="Rodrigo-Torres Lidia"/>
            <person name="Arahal R.David."/>
        </authorList>
    </citation>
    <scope>NUCLEOTIDE SEQUENCE [LARGE SCALE GENOMIC DNA]</scope>
    <source>
        <strain evidence="3">CECT 8713</strain>
    </source>
</reference>
<proteinExistence type="predicted"/>
<dbReference type="AlphaFoldDB" id="A0A128FLP5"/>
<keyword evidence="1" id="KW-0472">Membrane</keyword>
<dbReference type="EMBL" id="FIZY01000200">
    <property type="protein sequence ID" value="CZF87146.1"/>
    <property type="molecule type" value="Genomic_DNA"/>
</dbReference>
<gene>
    <name evidence="2" type="ORF">GMA8713_05197</name>
</gene>
<organism evidence="2 3">
    <name type="scientific">Grimontia marina</name>
    <dbReference type="NCBI Taxonomy" id="646534"/>
    <lineage>
        <taxon>Bacteria</taxon>
        <taxon>Pseudomonadati</taxon>
        <taxon>Pseudomonadota</taxon>
        <taxon>Gammaproteobacteria</taxon>
        <taxon>Vibrionales</taxon>
        <taxon>Vibrionaceae</taxon>
        <taxon>Grimontia</taxon>
    </lineage>
</organism>
<evidence type="ECO:0000313" key="2">
    <source>
        <dbReference type="EMBL" id="CZF87146.1"/>
    </source>
</evidence>
<keyword evidence="1" id="KW-1133">Transmembrane helix</keyword>
<evidence type="ECO:0000256" key="1">
    <source>
        <dbReference type="SAM" id="Phobius"/>
    </source>
</evidence>
<evidence type="ECO:0000313" key="3">
    <source>
        <dbReference type="Proteomes" id="UP000073601"/>
    </source>
</evidence>
<dbReference type="Proteomes" id="UP000073601">
    <property type="component" value="Unassembled WGS sequence"/>
</dbReference>
<keyword evidence="1" id="KW-0812">Transmembrane</keyword>